<dbReference type="STRING" id="1229727.Ga0080559_TMP1602"/>
<organism evidence="7 8">
    <name type="scientific">Salipiger profundus</name>
    <dbReference type="NCBI Taxonomy" id="1229727"/>
    <lineage>
        <taxon>Bacteria</taxon>
        <taxon>Pseudomonadati</taxon>
        <taxon>Pseudomonadota</taxon>
        <taxon>Alphaproteobacteria</taxon>
        <taxon>Rhodobacterales</taxon>
        <taxon>Roseobacteraceae</taxon>
        <taxon>Salipiger</taxon>
    </lineage>
</organism>
<feature type="domain" description="NnrU" evidence="6">
    <location>
        <begin position="9"/>
        <end position="227"/>
    </location>
</feature>
<comment type="subcellular location">
    <subcellularLocation>
        <location evidence="1">Membrane</location>
        <topology evidence="1">Multi-pass membrane protein</topology>
    </subcellularLocation>
</comment>
<sequence length="230" mass="24923">MTEWTEYAVALAVFVASHFLPRIGGLRDRLIAAVGRRTYFSAYGVLSVGLLVWVIAAAGRAPHVELWPQMPWTRWVPNLLMPLSLVLVTCGAGLPNPFTLGGRRNARFDPAAPGFAAVSRHPLFVALALWAIGHLVPNGDIAHVILFGSFAVMALAAIPAFDAKARKELGDRSAAFFAATSILRPTALFDQHWLRTNLRSTVLRAALGLLLWVALLHLHGLVIGVSPFPI</sequence>
<evidence type="ECO:0000259" key="6">
    <source>
        <dbReference type="Pfam" id="PF07298"/>
    </source>
</evidence>
<feature type="transmembrane region" description="Helical" evidence="5">
    <location>
        <begin position="38"/>
        <end position="59"/>
    </location>
</feature>
<dbReference type="InterPro" id="IPR009915">
    <property type="entry name" value="NnrU_dom"/>
</dbReference>
<feature type="transmembrane region" description="Helical" evidence="5">
    <location>
        <begin position="141"/>
        <end position="161"/>
    </location>
</feature>
<feature type="transmembrane region" description="Helical" evidence="5">
    <location>
        <begin position="112"/>
        <end position="135"/>
    </location>
</feature>
<proteinExistence type="predicted"/>
<accession>A0A1U7D2R8</accession>
<feature type="transmembrane region" description="Helical" evidence="5">
    <location>
        <begin position="209"/>
        <end position="228"/>
    </location>
</feature>
<feature type="transmembrane region" description="Helical" evidence="5">
    <location>
        <begin position="79"/>
        <end position="100"/>
    </location>
</feature>
<evidence type="ECO:0000256" key="5">
    <source>
        <dbReference type="SAM" id="Phobius"/>
    </source>
</evidence>
<reference evidence="7 8" key="1">
    <citation type="submission" date="2016-03" db="EMBL/GenBank/DDBJ databases">
        <title>Deep-sea bacteria in the southern Pacific.</title>
        <authorList>
            <person name="Tang K."/>
        </authorList>
    </citation>
    <scope>NUCLEOTIDE SEQUENCE [LARGE SCALE GENOMIC DNA]</scope>
    <source>
        <strain evidence="7 8">JLT2016</strain>
    </source>
</reference>
<dbReference type="Pfam" id="PF07298">
    <property type="entry name" value="NnrU"/>
    <property type="match status" value="1"/>
</dbReference>
<evidence type="ECO:0000256" key="2">
    <source>
        <dbReference type="ARBA" id="ARBA00022692"/>
    </source>
</evidence>
<evidence type="ECO:0000313" key="7">
    <source>
        <dbReference type="EMBL" id="APX22398.1"/>
    </source>
</evidence>
<keyword evidence="4 5" id="KW-0472">Membrane</keyword>
<evidence type="ECO:0000256" key="4">
    <source>
        <dbReference type="ARBA" id="ARBA00023136"/>
    </source>
</evidence>
<dbReference type="Proteomes" id="UP000186559">
    <property type="component" value="Chromosome"/>
</dbReference>
<dbReference type="OrthoDB" id="7828645at2"/>
<keyword evidence="3 5" id="KW-1133">Transmembrane helix</keyword>
<dbReference type="RefSeq" id="WP_017467714.1">
    <property type="nucleotide sequence ID" value="NZ_BMEW01000011.1"/>
</dbReference>
<evidence type="ECO:0000256" key="3">
    <source>
        <dbReference type="ARBA" id="ARBA00022989"/>
    </source>
</evidence>
<evidence type="ECO:0000313" key="8">
    <source>
        <dbReference type="Proteomes" id="UP000186559"/>
    </source>
</evidence>
<evidence type="ECO:0000256" key="1">
    <source>
        <dbReference type="ARBA" id="ARBA00004141"/>
    </source>
</evidence>
<feature type="transmembrane region" description="Helical" evidence="5">
    <location>
        <begin position="6"/>
        <end position="26"/>
    </location>
</feature>
<protein>
    <submittedName>
        <fullName evidence="7">Putative membrane protein</fullName>
    </submittedName>
</protein>
<dbReference type="KEGG" id="tpro:Ga0080559_TMP1602"/>
<keyword evidence="2 5" id="KW-0812">Transmembrane</keyword>
<dbReference type="EMBL" id="CP014796">
    <property type="protein sequence ID" value="APX22398.1"/>
    <property type="molecule type" value="Genomic_DNA"/>
</dbReference>
<name>A0A1U7D2R8_9RHOB</name>
<gene>
    <name evidence="7" type="ORF">Ga0080559_TMP1602</name>
</gene>
<dbReference type="AlphaFoldDB" id="A0A1U7D2R8"/>
<dbReference type="GO" id="GO:0016020">
    <property type="term" value="C:membrane"/>
    <property type="evidence" value="ECO:0007669"/>
    <property type="project" value="UniProtKB-SubCell"/>
</dbReference>
<keyword evidence="8" id="KW-1185">Reference proteome</keyword>